<dbReference type="SUPFAM" id="SSF50346">
    <property type="entry name" value="PRC-barrel domain"/>
    <property type="match status" value="1"/>
</dbReference>
<feature type="non-terminal residue" evidence="2">
    <location>
        <position position="45"/>
    </location>
</feature>
<evidence type="ECO:0000259" key="1">
    <source>
        <dbReference type="Pfam" id="PF05239"/>
    </source>
</evidence>
<dbReference type="InterPro" id="IPR011033">
    <property type="entry name" value="PRC_barrel-like_sf"/>
</dbReference>
<feature type="domain" description="PRC-barrel" evidence="1">
    <location>
        <begin position="5"/>
        <end position="42"/>
    </location>
</feature>
<sequence length="45" mass="4801">MRTTFGQEILTRKVVDAAGDLLGHLADFSVDVDTGNIVAILVVTE</sequence>
<dbReference type="Pfam" id="PF05239">
    <property type="entry name" value="PRC"/>
    <property type="match status" value="1"/>
</dbReference>
<accession>A0A381UAD6</accession>
<dbReference type="EMBL" id="UINC01005788">
    <property type="protein sequence ID" value="SVA23553.1"/>
    <property type="molecule type" value="Genomic_DNA"/>
</dbReference>
<dbReference type="AlphaFoldDB" id="A0A381UAD6"/>
<dbReference type="Gene3D" id="2.30.30.240">
    <property type="entry name" value="PRC-barrel domain"/>
    <property type="match status" value="1"/>
</dbReference>
<protein>
    <recommendedName>
        <fullName evidence="1">PRC-barrel domain-containing protein</fullName>
    </recommendedName>
</protein>
<proteinExistence type="predicted"/>
<organism evidence="2">
    <name type="scientific">marine metagenome</name>
    <dbReference type="NCBI Taxonomy" id="408172"/>
    <lineage>
        <taxon>unclassified sequences</taxon>
        <taxon>metagenomes</taxon>
        <taxon>ecological metagenomes</taxon>
    </lineage>
</organism>
<gene>
    <name evidence="2" type="ORF">METZ01_LOCUS76407</name>
</gene>
<evidence type="ECO:0000313" key="2">
    <source>
        <dbReference type="EMBL" id="SVA23553.1"/>
    </source>
</evidence>
<name>A0A381UAD6_9ZZZZ</name>
<dbReference type="InterPro" id="IPR027275">
    <property type="entry name" value="PRC-brl_dom"/>
</dbReference>
<reference evidence="2" key="1">
    <citation type="submission" date="2018-05" db="EMBL/GenBank/DDBJ databases">
        <authorList>
            <person name="Lanie J.A."/>
            <person name="Ng W.-L."/>
            <person name="Kazmierczak K.M."/>
            <person name="Andrzejewski T.M."/>
            <person name="Davidsen T.M."/>
            <person name="Wayne K.J."/>
            <person name="Tettelin H."/>
            <person name="Glass J.I."/>
            <person name="Rusch D."/>
            <person name="Podicherti R."/>
            <person name="Tsui H.-C.T."/>
            <person name="Winkler M.E."/>
        </authorList>
    </citation>
    <scope>NUCLEOTIDE SEQUENCE</scope>
</reference>